<dbReference type="Pfam" id="PF08681">
    <property type="entry name" value="TacA1"/>
    <property type="match status" value="1"/>
</dbReference>
<reference evidence="2 3" key="1">
    <citation type="submission" date="2024-09" db="EMBL/GenBank/DDBJ databases">
        <title>Floridaenema gen nov. (Aerosakkonemataceae, Aerosakkonematales ord. nov., Cyanobacteria) from benthic tropical and subtropical fresh waters, with the description of four new species.</title>
        <authorList>
            <person name="Moretto J.A."/>
            <person name="Berthold D.E."/>
            <person name="Lefler F.W."/>
            <person name="Huang I.-S."/>
            <person name="Laughinghouse H. IV."/>
        </authorList>
    </citation>
    <scope>NUCLEOTIDE SEQUENCE [LARGE SCALE GENOMIC DNA]</scope>
    <source>
        <strain evidence="2 3">BLCC-F167</strain>
    </source>
</reference>
<proteinExistence type="predicted"/>
<keyword evidence="1" id="KW-1277">Toxin-antitoxin system</keyword>
<evidence type="ECO:0000256" key="1">
    <source>
        <dbReference type="ARBA" id="ARBA00022649"/>
    </source>
</evidence>
<evidence type="ECO:0000313" key="2">
    <source>
        <dbReference type="EMBL" id="MFB2836201.1"/>
    </source>
</evidence>
<gene>
    <name evidence="2" type="ORF">ACE1CA_16835</name>
</gene>
<dbReference type="InterPro" id="IPR014795">
    <property type="entry name" value="TacA_1-like"/>
</dbReference>
<dbReference type="RefSeq" id="WP_413278606.1">
    <property type="nucleotide sequence ID" value="NZ_JBHFNT010000141.1"/>
</dbReference>
<comment type="caution">
    <text evidence="2">The sequence shown here is derived from an EMBL/GenBank/DDBJ whole genome shotgun (WGS) entry which is preliminary data.</text>
</comment>
<organism evidence="2 3">
    <name type="scientific">Floridaenema evergladense BLCC-F167</name>
    <dbReference type="NCBI Taxonomy" id="3153639"/>
    <lineage>
        <taxon>Bacteria</taxon>
        <taxon>Bacillati</taxon>
        <taxon>Cyanobacteriota</taxon>
        <taxon>Cyanophyceae</taxon>
        <taxon>Oscillatoriophycideae</taxon>
        <taxon>Aerosakkonematales</taxon>
        <taxon>Aerosakkonemataceae</taxon>
        <taxon>Floridanema</taxon>
        <taxon>Floridanema evergladense</taxon>
    </lineage>
</organism>
<name>A0ABV4WMP1_9CYAN</name>
<protein>
    <submittedName>
        <fullName evidence="2">DUF1778 domain-containing protein</fullName>
    </submittedName>
</protein>
<keyword evidence="3" id="KW-1185">Reference proteome</keyword>
<dbReference type="Proteomes" id="UP001576780">
    <property type="component" value="Unassembled WGS sequence"/>
</dbReference>
<accession>A0ABV4WMP1</accession>
<dbReference type="Gene3D" id="1.20.890.30">
    <property type="entry name" value="VCA0319-like"/>
    <property type="match status" value="1"/>
</dbReference>
<sequence>MLYQKYGERDKAIALSEKDWKIVTSAIENPPELNPKLKAAIKRYKEEYNQK</sequence>
<evidence type="ECO:0000313" key="3">
    <source>
        <dbReference type="Proteomes" id="UP001576780"/>
    </source>
</evidence>
<dbReference type="EMBL" id="JBHFNT010000141">
    <property type="protein sequence ID" value="MFB2836201.1"/>
    <property type="molecule type" value="Genomic_DNA"/>
</dbReference>